<feature type="repeat" description="ANK" evidence="3">
    <location>
        <begin position="483"/>
        <end position="515"/>
    </location>
</feature>
<dbReference type="GO" id="GO:0006508">
    <property type="term" value="P:proteolysis"/>
    <property type="evidence" value="ECO:0007669"/>
    <property type="project" value="InterPro"/>
</dbReference>
<comment type="caution">
    <text evidence="5">The sequence shown here is derived from an EMBL/GenBank/DDBJ whole genome shotgun (WGS) entry which is preliminary data.</text>
</comment>
<feature type="repeat" description="ANK" evidence="3">
    <location>
        <begin position="583"/>
        <end position="615"/>
    </location>
</feature>
<feature type="non-terminal residue" evidence="5">
    <location>
        <position position="729"/>
    </location>
</feature>
<feature type="repeat" description="ANK" evidence="3">
    <location>
        <begin position="517"/>
        <end position="549"/>
    </location>
</feature>
<dbReference type="PRINTS" id="PR01415">
    <property type="entry name" value="ANKYRIN"/>
</dbReference>
<dbReference type="InterPro" id="IPR036770">
    <property type="entry name" value="Ankyrin_rpt-contain_sf"/>
</dbReference>
<feature type="repeat" description="ANK" evidence="3">
    <location>
        <begin position="454"/>
        <end position="481"/>
    </location>
</feature>
<dbReference type="PROSITE" id="PS50240">
    <property type="entry name" value="TRYPSIN_DOM"/>
    <property type="match status" value="1"/>
</dbReference>
<sequence length="729" mass="77155">IDGGQTDWNEAGITYTRGLRQSEAALMDQELFALASEPVNNETESRVEELLAHGASPNSCCDVFGQSVLHEAARHDNIVITAALLRAGALVDAQSWSGDVPLHTAAQEGSLRVLRLLLEAKANVNAKNSLGETPLHLASLFGHAEVVRLLLKFGADRTAVSDEGKTALDLACSGDCPDGADQIPGILESVPHEACYRHPYVVSLRDDLNRHMCMGILIAPTWVLTPAHCVGPDSFLGPTPRVVLGGCDLEDDPDDIEIVVPNSAIIFPDWDGSVFNGNDIALLELTEASRYQPAILPHFESNVTVHRHQNFVVLGFDVSGDGSVDLNQDLEAQTVANSLCGAPTAWGDSIIKDSMVCAFGLEDQQQRCGGRSSGAPLLAAFAPEGHLARGVPQADILIGISSFGDEESACGESNIPGVYTRISSFLEWIKQRVDSNGERSPEARERPSILDEELFIAATDGDLPAVRRLIAKGADVDITHTRLGNAPLHVAAWHGHTKVAEALIGAGANVDRESDRQGITPLIMASWRNHEGVAAALIAGGADVDKADDTQFTPLLQASHRKHLGIVLQLLKAGADIELGTTGGVTPLYLASVSGSVPIVRALLGAKADPNNGDFDEHTPLHAVARRLGVEFEEVASLLIAAGADVNARTINSAMETPLAAAAIYGNVGVAKVLLDSGADPKMKVHGGKKIAGLICICKERPKQTGRCAKGACGGKDAKALKKLLKKKR</sequence>
<feature type="repeat" description="ANK" evidence="3">
    <location>
        <begin position="550"/>
        <end position="582"/>
    </location>
</feature>
<dbReference type="Pfam" id="PF13857">
    <property type="entry name" value="Ank_5"/>
    <property type="match status" value="1"/>
</dbReference>
<evidence type="ECO:0000313" key="6">
    <source>
        <dbReference type="Proteomes" id="UP000708148"/>
    </source>
</evidence>
<dbReference type="InterPro" id="IPR043504">
    <property type="entry name" value="Peptidase_S1_PA_chymotrypsin"/>
</dbReference>
<gene>
    <name evidence="5" type="ORF">OSTQU699_LOCUS7118</name>
</gene>
<dbReference type="InterPro" id="IPR001254">
    <property type="entry name" value="Trypsin_dom"/>
</dbReference>
<dbReference type="Pfam" id="PF12796">
    <property type="entry name" value="Ank_2"/>
    <property type="match status" value="2"/>
</dbReference>
<dbReference type="PROSITE" id="PS50088">
    <property type="entry name" value="ANK_REPEAT"/>
    <property type="match status" value="10"/>
</dbReference>
<keyword evidence="2 3" id="KW-0040">ANK repeat</keyword>
<feature type="domain" description="Peptidase S1" evidence="4">
    <location>
        <begin position="186"/>
        <end position="434"/>
    </location>
</feature>
<evidence type="ECO:0000256" key="2">
    <source>
        <dbReference type="ARBA" id="ARBA00023043"/>
    </source>
</evidence>
<dbReference type="SMART" id="SM00248">
    <property type="entry name" value="ANK"/>
    <property type="match status" value="10"/>
</dbReference>
<feature type="repeat" description="ANK" evidence="3">
    <location>
        <begin position="130"/>
        <end position="162"/>
    </location>
</feature>
<dbReference type="Gene3D" id="2.40.10.10">
    <property type="entry name" value="Trypsin-like serine proteases"/>
    <property type="match status" value="1"/>
</dbReference>
<organism evidence="5 6">
    <name type="scientific">Ostreobium quekettii</name>
    <dbReference type="NCBI Taxonomy" id="121088"/>
    <lineage>
        <taxon>Eukaryota</taxon>
        <taxon>Viridiplantae</taxon>
        <taxon>Chlorophyta</taxon>
        <taxon>core chlorophytes</taxon>
        <taxon>Ulvophyceae</taxon>
        <taxon>TCBD clade</taxon>
        <taxon>Bryopsidales</taxon>
        <taxon>Ostreobineae</taxon>
        <taxon>Ostreobiaceae</taxon>
        <taxon>Ostreobium</taxon>
    </lineage>
</organism>
<feature type="repeat" description="ANK" evidence="3">
    <location>
        <begin position="64"/>
        <end position="96"/>
    </location>
</feature>
<dbReference type="SUPFAM" id="SSF50494">
    <property type="entry name" value="Trypsin-like serine proteases"/>
    <property type="match status" value="1"/>
</dbReference>
<name>A0A8S1J7P9_9CHLO</name>
<reference evidence="5" key="1">
    <citation type="submission" date="2020-12" db="EMBL/GenBank/DDBJ databases">
        <authorList>
            <person name="Iha C."/>
        </authorList>
    </citation>
    <scope>NUCLEOTIDE SEQUENCE</scope>
</reference>
<evidence type="ECO:0000256" key="1">
    <source>
        <dbReference type="ARBA" id="ARBA00022737"/>
    </source>
</evidence>
<dbReference type="PANTHER" id="PTHR24171:SF10">
    <property type="entry name" value="ANKYRIN REPEAT DOMAIN-CONTAINING PROTEIN 29-LIKE"/>
    <property type="match status" value="1"/>
</dbReference>
<feature type="repeat" description="ANK" evidence="3">
    <location>
        <begin position="616"/>
        <end position="651"/>
    </location>
</feature>
<dbReference type="AlphaFoldDB" id="A0A8S1J7P9"/>
<dbReference type="PROSITE" id="PS50297">
    <property type="entry name" value="ANK_REP_REGION"/>
    <property type="match status" value="7"/>
</dbReference>
<dbReference type="InterPro" id="IPR009003">
    <property type="entry name" value="Peptidase_S1_PA"/>
</dbReference>
<evidence type="ECO:0000256" key="3">
    <source>
        <dbReference type="PROSITE-ProRule" id="PRU00023"/>
    </source>
</evidence>
<keyword evidence="6" id="KW-1185">Reference proteome</keyword>
<dbReference type="SUPFAM" id="SSF48403">
    <property type="entry name" value="Ankyrin repeat"/>
    <property type="match status" value="2"/>
</dbReference>
<feature type="repeat" description="ANK" evidence="3">
    <location>
        <begin position="97"/>
        <end position="129"/>
    </location>
</feature>
<dbReference type="GO" id="GO:0004252">
    <property type="term" value="F:serine-type endopeptidase activity"/>
    <property type="evidence" value="ECO:0007669"/>
    <property type="project" value="InterPro"/>
</dbReference>
<dbReference type="InterPro" id="IPR002110">
    <property type="entry name" value="Ankyrin_rpt"/>
</dbReference>
<dbReference type="OrthoDB" id="412869at2759"/>
<accession>A0A8S1J7P9</accession>
<dbReference type="Gene3D" id="1.25.40.20">
    <property type="entry name" value="Ankyrin repeat-containing domain"/>
    <property type="match status" value="3"/>
</dbReference>
<dbReference type="Pfam" id="PF00089">
    <property type="entry name" value="Trypsin"/>
    <property type="match status" value="1"/>
</dbReference>
<dbReference type="Proteomes" id="UP000708148">
    <property type="component" value="Unassembled WGS sequence"/>
</dbReference>
<proteinExistence type="predicted"/>
<feature type="repeat" description="ANK" evidence="3">
    <location>
        <begin position="654"/>
        <end position="686"/>
    </location>
</feature>
<dbReference type="EMBL" id="CAJHUC010001628">
    <property type="protein sequence ID" value="CAD7701761.1"/>
    <property type="molecule type" value="Genomic_DNA"/>
</dbReference>
<evidence type="ECO:0000313" key="5">
    <source>
        <dbReference type="EMBL" id="CAD7701761.1"/>
    </source>
</evidence>
<dbReference type="Pfam" id="PF00023">
    <property type="entry name" value="Ank"/>
    <property type="match status" value="1"/>
</dbReference>
<keyword evidence="1" id="KW-0677">Repeat</keyword>
<dbReference type="SMART" id="SM00020">
    <property type="entry name" value="Tryp_SPc"/>
    <property type="match status" value="1"/>
</dbReference>
<dbReference type="CDD" id="cd00190">
    <property type="entry name" value="Tryp_SPc"/>
    <property type="match status" value="1"/>
</dbReference>
<dbReference type="PANTHER" id="PTHR24171">
    <property type="entry name" value="ANKYRIN REPEAT DOMAIN-CONTAINING PROTEIN 39-RELATED"/>
    <property type="match status" value="1"/>
</dbReference>
<protein>
    <recommendedName>
        <fullName evidence="4">Peptidase S1 domain-containing protein</fullName>
    </recommendedName>
</protein>
<evidence type="ECO:0000259" key="4">
    <source>
        <dbReference type="PROSITE" id="PS50240"/>
    </source>
</evidence>